<dbReference type="Proteomes" id="UP000006262">
    <property type="component" value="Unassembled WGS sequence"/>
</dbReference>
<evidence type="ECO:0000313" key="2">
    <source>
        <dbReference type="Proteomes" id="UP000006262"/>
    </source>
</evidence>
<dbReference type="EMBL" id="AGZN01000031">
    <property type="protein sequence ID" value="EKN23689.1"/>
    <property type="molecule type" value="Genomic_DNA"/>
</dbReference>
<sequence>MTIYFLLGKYADTSVSLKGRNSKKEVVVRVLFRQKEANFRRDRWRDTSR</sequence>
<evidence type="ECO:0000313" key="1">
    <source>
        <dbReference type="EMBL" id="EKN23689.1"/>
    </source>
</evidence>
<comment type="caution">
    <text evidence="1">The sequence shown here is derived from an EMBL/GenBank/DDBJ whole genome shotgun (WGS) entry which is preliminary data.</text>
</comment>
<dbReference type="AlphaFoldDB" id="A0AAD2YHE0"/>
<reference evidence="1 2" key="1">
    <citation type="submission" date="2012-02" db="EMBL/GenBank/DDBJ databases">
        <title>The Genome Sequence of Parabacteroides distasonis CL09T03C24.</title>
        <authorList>
            <consortium name="The Broad Institute Genome Sequencing Platform"/>
            <person name="Earl A."/>
            <person name="Ward D."/>
            <person name="Feldgarden M."/>
            <person name="Gevers D."/>
            <person name="Zitomersky N.L."/>
            <person name="Coyne M.J."/>
            <person name="Comstock L.E."/>
            <person name="Young S.K."/>
            <person name="Zeng Q."/>
            <person name="Gargeya S."/>
            <person name="Fitzgerald M."/>
            <person name="Haas B."/>
            <person name="Abouelleil A."/>
            <person name="Alvarado L."/>
            <person name="Arachchi H.M."/>
            <person name="Berlin A."/>
            <person name="Chapman S.B."/>
            <person name="Gearin G."/>
            <person name="Goldberg J."/>
            <person name="Griggs A."/>
            <person name="Gujja S."/>
            <person name="Hansen M."/>
            <person name="Heiman D."/>
            <person name="Howarth C."/>
            <person name="Larimer J."/>
            <person name="Lui A."/>
            <person name="MacDonald P.J.P."/>
            <person name="McCowen C."/>
            <person name="Montmayeur A."/>
            <person name="Murphy C."/>
            <person name="Neiman D."/>
            <person name="Pearson M."/>
            <person name="Priest M."/>
            <person name="Roberts A."/>
            <person name="Saif S."/>
            <person name="Shea T."/>
            <person name="Sisk P."/>
            <person name="Stolte C."/>
            <person name="Sykes S."/>
            <person name="Wortman J."/>
            <person name="Nusbaum C."/>
            <person name="Birren B."/>
        </authorList>
    </citation>
    <scope>NUCLEOTIDE SEQUENCE [LARGE SCALE GENOMIC DNA]</scope>
    <source>
        <strain evidence="1 2">CL09T03C24</strain>
    </source>
</reference>
<organism evidence="1 2">
    <name type="scientific">Parabacteroides distasonis CL09T03C24</name>
    <dbReference type="NCBI Taxonomy" id="999417"/>
    <lineage>
        <taxon>Bacteria</taxon>
        <taxon>Pseudomonadati</taxon>
        <taxon>Bacteroidota</taxon>
        <taxon>Bacteroidia</taxon>
        <taxon>Bacteroidales</taxon>
        <taxon>Tannerellaceae</taxon>
        <taxon>Parabacteroides</taxon>
    </lineage>
</organism>
<gene>
    <name evidence="1" type="ORF">HMPREF1059_03113</name>
</gene>
<accession>A0AAD2YHE0</accession>
<protein>
    <submittedName>
        <fullName evidence="1">Uncharacterized protein</fullName>
    </submittedName>
</protein>
<proteinExistence type="predicted"/>
<name>A0AAD2YHE0_PARDI</name>